<dbReference type="PANTHER" id="PTHR12110">
    <property type="entry name" value="HYDROXYPYRUVATE ISOMERASE"/>
    <property type="match status" value="1"/>
</dbReference>
<evidence type="ECO:0000313" key="2">
    <source>
        <dbReference type="EMBL" id="SDF92672.1"/>
    </source>
</evidence>
<protein>
    <submittedName>
        <fullName evidence="2">Sugar phosphate isomerase/epimerase</fullName>
    </submittedName>
</protein>
<evidence type="ECO:0000259" key="1">
    <source>
        <dbReference type="Pfam" id="PF01261"/>
    </source>
</evidence>
<dbReference type="Proteomes" id="UP000198615">
    <property type="component" value="Unassembled WGS sequence"/>
</dbReference>
<dbReference type="PANTHER" id="PTHR12110:SF41">
    <property type="entry name" value="INOSOSE DEHYDRATASE"/>
    <property type="match status" value="1"/>
</dbReference>
<dbReference type="InterPro" id="IPR050312">
    <property type="entry name" value="IolE/XylAMocC-like"/>
</dbReference>
<dbReference type="GO" id="GO:0016853">
    <property type="term" value="F:isomerase activity"/>
    <property type="evidence" value="ECO:0007669"/>
    <property type="project" value="UniProtKB-KW"/>
</dbReference>
<dbReference type="RefSeq" id="WP_093151084.1">
    <property type="nucleotide sequence ID" value="NZ_FNBW01000008.1"/>
</dbReference>
<reference evidence="2 3" key="1">
    <citation type="submission" date="2016-10" db="EMBL/GenBank/DDBJ databases">
        <authorList>
            <person name="Varghese N."/>
            <person name="Submissions S."/>
        </authorList>
    </citation>
    <scope>NUCLEOTIDE SEQUENCE [LARGE SCALE GENOMIC DNA]</scope>
    <source>
        <strain evidence="2 3">DSM 18839</strain>
    </source>
</reference>
<sequence>MPAIPTVALITDEVSQDLDEVLAFTAEHDVTQVDIRAVDERNVILFDNDELGALAARLADAGLTVGCYCSPLLKWTRPGMPVPEGTNFHGFDPDAMSNETAMVHAFEVANVLGARQIRVFSYLAYPGFTPADLDDDLGLLLDLAEAHGVDLVLENEHVCNVATLAGIIAVADHHPHPRLKAAIDLANQMSAGHPPPSEDELVHAARLGGTVHVKDLAPDKTYVPVGQGVIDHAGSLATILNAAPGGALPIVIETHMPHDGPAATAASLKAVRAMLAKICEDA</sequence>
<keyword evidence="2" id="KW-0413">Isomerase</keyword>
<evidence type="ECO:0000313" key="3">
    <source>
        <dbReference type="Proteomes" id="UP000198615"/>
    </source>
</evidence>
<dbReference type="AlphaFoldDB" id="A0A8G2EVM2"/>
<dbReference type="Pfam" id="PF01261">
    <property type="entry name" value="AP_endonuc_2"/>
    <property type="match status" value="1"/>
</dbReference>
<dbReference type="SUPFAM" id="SSF51658">
    <property type="entry name" value="Xylose isomerase-like"/>
    <property type="match status" value="1"/>
</dbReference>
<proteinExistence type="predicted"/>
<gene>
    <name evidence="2" type="ORF">SAMN05660686_02750</name>
</gene>
<name>A0A8G2EVM2_9PROT</name>
<accession>A0A8G2EVM2</accession>
<dbReference type="InterPro" id="IPR013022">
    <property type="entry name" value="Xyl_isomerase-like_TIM-brl"/>
</dbReference>
<feature type="domain" description="Xylose isomerase-like TIM barrel" evidence="1">
    <location>
        <begin position="25"/>
        <end position="272"/>
    </location>
</feature>
<dbReference type="Gene3D" id="3.20.20.150">
    <property type="entry name" value="Divalent-metal-dependent TIM barrel enzymes"/>
    <property type="match status" value="1"/>
</dbReference>
<keyword evidence="3" id="KW-1185">Reference proteome</keyword>
<dbReference type="EMBL" id="FNBW01000008">
    <property type="protein sequence ID" value="SDF92672.1"/>
    <property type="molecule type" value="Genomic_DNA"/>
</dbReference>
<dbReference type="OrthoDB" id="9815124at2"/>
<comment type="caution">
    <text evidence="2">The sequence shown here is derived from an EMBL/GenBank/DDBJ whole genome shotgun (WGS) entry which is preliminary data.</text>
</comment>
<organism evidence="2 3">
    <name type="scientific">Thalassobaculum litoreum DSM 18839</name>
    <dbReference type="NCBI Taxonomy" id="1123362"/>
    <lineage>
        <taxon>Bacteria</taxon>
        <taxon>Pseudomonadati</taxon>
        <taxon>Pseudomonadota</taxon>
        <taxon>Alphaproteobacteria</taxon>
        <taxon>Rhodospirillales</taxon>
        <taxon>Thalassobaculaceae</taxon>
        <taxon>Thalassobaculum</taxon>
    </lineage>
</organism>
<dbReference type="InterPro" id="IPR036237">
    <property type="entry name" value="Xyl_isomerase-like_sf"/>
</dbReference>